<proteinExistence type="predicted"/>
<name>A0ABQ5H8V5_9ASTR</name>
<protein>
    <submittedName>
        <fullName evidence="2">Uncharacterized protein</fullName>
    </submittedName>
</protein>
<organism evidence="2 3">
    <name type="scientific">Tanacetum coccineum</name>
    <dbReference type="NCBI Taxonomy" id="301880"/>
    <lineage>
        <taxon>Eukaryota</taxon>
        <taxon>Viridiplantae</taxon>
        <taxon>Streptophyta</taxon>
        <taxon>Embryophyta</taxon>
        <taxon>Tracheophyta</taxon>
        <taxon>Spermatophyta</taxon>
        <taxon>Magnoliopsida</taxon>
        <taxon>eudicotyledons</taxon>
        <taxon>Gunneridae</taxon>
        <taxon>Pentapetalae</taxon>
        <taxon>asterids</taxon>
        <taxon>campanulids</taxon>
        <taxon>Asterales</taxon>
        <taxon>Asteraceae</taxon>
        <taxon>Asteroideae</taxon>
        <taxon>Anthemideae</taxon>
        <taxon>Anthemidinae</taxon>
        <taxon>Tanacetum</taxon>
    </lineage>
</organism>
<reference evidence="2" key="2">
    <citation type="submission" date="2022-01" db="EMBL/GenBank/DDBJ databases">
        <authorList>
            <person name="Yamashiro T."/>
            <person name="Shiraishi A."/>
            <person name="Satake H."/>
            <person name="Nakayama K."/>
        </authorList>
    </citation>
    <scope>NUCLEOTIDE SEQUENCE</scope>
</reference>
<dbReference type="EMBL" id="BQNB010019345">
    <property type="protein sequence ID" value="GJT84303.1"/>
    <property type="molecule type" value="Genomic_DNA"/>
</dbReference>
<evidence type="ECO:0000313" key="3">
    <source>
        <dbReference type="Proteomes" id="UP001151760"/>
    </source>
</evidence>
<feature type="compositionally biased region" description="Polar residues" evidence="1">
    <location>
        <begin position="56"/>
        <end position="68"/>
    </location>
</feature>
<dbReference type="Proteomes" id="UP001151760">
    <property type="component" value="Unassembled WGS sequence"/>
</dbReference>
<gene>
    <name evidence="2" type="ORF">Tco_1058645</name>
</gene>
<evidence type="ECO:0000256" key="1">
    <source>
        <dbReference type="SAM" id="MobiDB-lite"/>
    </source>
</evidence>
<evidence type="ECO:0000313" key="2">
    <source>
        <dbReference type="EMBL" id="GJT84303.1"/>
    </source>
</evidence>
<keyword evidence="3" id="KW-1185">Reference proteome</keyword>
<sequence length="84" mass="9825">MIQNHHPGQKEEDEDVRIDQNNFNKPFKLCIMSINEVEKVYELLWKVYDAGQNNMGHVSSGSEVQQPRKSSRAIMKPSKYKDFI</sequence>
<accession>A0ABQ5H8V5</accession>
<comment type="caution">
    <text evidence="2">The sequence shown here is derived from an EMBL/GenBank/DDBJ whole genome shotgun (WGS) entry which is preliminary data.</text>
</comment>
<reference evidence="2" key="1">
    <citation type="journal article" date="2022" name="Int. J. Mol. Sci.">
        <title>Draft Genome of Tanacetum Coccineum: Genomic Comparison of Closely Related Tanacetum-Family Plants.</title>
        <authorList>
            <person name="Yamashiro T."/>
            <person name="Shiraishi A."/>
            <person name="Nakayama K."/>
            <person name="Satake H."/>
        </authorList>
    </citation>
    <scope>NUCLEOTIDE SEQUENCE</scope>
</reference>
<feature type="region of interest" description="Disordered" evidence="1">
    <location>
        <begin position="56"/>
        <end position="84"/>
    </location>
</feature>